<evidence type="ECO:0000256" key="3">
    <source>
        <dbReference type="ARBA" id="ARBA00022553"/>
    </source>
</evidence>
<keyword evidence="7" id="KW-0067">ATP-binding</keyword>
<evidence type="ECO:0000256" key="9">
    <source>
        <dbReference type="SAM" id="Phobius"/>
    </source>
</evidence>
<comment type="catalytic activity">
    <reaction evidence="1">
        <text>ATP + protein L-histidine = ADP + protein N-phospho-L-histidine.</text>
        <dbReference type="EC" id="2.7.13.3"/>
    </reaction>
</comment>
<protein>
    <recommendedName>
        <fullName evidence="2">histidine kinase</fullName>
        <ecNumber evidence="2">2.7.13.3</ecNumber>
    </recommendedName>
</protein>
<dbReference type="InterPro" id="IPR005467">
    <property type="entry name" value="His_kinase_dom"/>
</dbReference>
<evidence type="ECO:0000256" key="4">
    <source>
        <dbReference type="ARBA" id="ARBA00022679"/>
    </source>
</evidence>
<feature type="transmembrane region" description="Helical" evidence="9">
    <location>
        <begin position="39"/>
        <end position="61"/>
    </location>
</feature>
<evidence type="ECO:0000313" key="12">
    <source>
        <dbReference type="Proteomes" id="UP000219636"/>
    </source>
</evidence>
<keyword evidence="6 11" id="KW-0418">Kinase</keyword>
<evidence type="ECO:0000256" key="8">
    <source>
        <dbReference type="ARBA" id="ARBA00023012"/>
    </source>
</evidence>
<dbReference type="GO" id="GO:0046983">
    <property type="term" value="F:protein dimerization activity"/>
    <property type="evidence" value="ECO:0007669"/>
    <property type="project" value="InterPro"/>
</dbReference>
<keyword evidence="9" id="KW-0812">Transmembrane</keyword>
<dbReference type="InterPro" id="IPR011712">
    <property type="entry name" value="Sig_transdc_His_kin_sub3_dim/P"/>
</dbReference>
<dbReference type="GO" id="GO:0000155">
    <property type="term" value="F:phosphorelay sensor kinase activity"/>
    <property type="evidence" value="ECO:0007669"/>
    <property type="project" value="InterPro"/>
</dbReference>
<evidence type="ECO:0000256" key="6">
    <source>
        <dbReference type="ARBA" id="ARBA00022777"/>
    </source>
</evidence>
<keyword evidence="12" id="KW-1185">Reference proteome</keyword>
<evidence type="ECO:0000256" key="5">
    <source>
        <dbReference type="ARBA" id="ARBA00022741"/>
    </source>
</evidence>
<dbReference type="Gene3D" id="1.20.5.1930">
    <property type="match status" value="1"/>
</dbReference>
<evidence type="ECO:0000259" key="10">
    <source>
        <dbReference type="PROSITE" id="PS50109"/>
    </source>
</evidence>
<keyword evidence="3" id="KW-0597">Phosphoprotein</keyword>
<dbReference type="PROSITE" id="PS50109">
    <property type="entry name" value="HIS_KIN"/>
    <property type="match status" value="1"/>
</dbReference>
<keyword evidence="5" id="KW-0547">Nucleotide-binding</keyword>
<evidence type="ECO:0000313" key="11">
    <source>
        <dbReference type="EMBL" id="SOC08583.1"/>
    </source>
</evidence>
<dbReference type="PANTHER" id="PTHR24421">
    <property type="entry name" value="NITRATE/NITRITE SENSOR PROTEIN NARX-RELATED"/>
    <property type="match status" value="1"/>
</dbReference>
<dbReference type="InterPro" id="IPR003594">
    <property type="entry name" value="HATPase_dom"/>
</dbReference>
<feature type="domain" description="Histidine kinase" evidence="10">
    <location>
        <begin position="242"/>
        <end position="424"/>
    </location>
</feature>
<feature type="transmembrane region" description="Helical" evidence="9">
    <location>
        <begin position="123"/>
        <end position="139"/>
    </location>
</feature>
<dbReference type="EC" id="2.7.13.3" evidence="2"/>
<reference evidence="12" key="1">
    <citation type="submission" date="2017-08" db="EMBL/GenBank/DDBJ databases">
        <authorList>
            <person name="Varghese N."/>
            <person name="Submissions S."/>
        </authorList>
    </citation>
    <scope>NUCLEOTIDE SEQUENCE [LARGE SCALE GENOMIC DNA]</scope>
    <source>
        <strain evidence="12">JC22</strain>
    </source>
</reference>
<name>A0A285SKV0_9BACL</name>
<dbReference type="SUPFAM" id="SSF55874">
    <property type="entry name" value="ATPase domain of HSP90 chaperone/DNA topoisomerase II/histidine kinase"/>
    <property type="match status" value="1"/>
</dbReference>
<organism evidence="11 12">
    <name type="scientific">Ureibacillus xyleni</name>
    <dbReference type="NCBI Taxonomy" id="614648"/>
    <lineage>
        <taxon>Bacteria</taxon>
        <taxon>Bacillati</taxon>
        <taxon>Bacillota</taxon>
        <taxon>Bacilli</taxon>
        <taxon>Bacillales</taxon>
        <taxon>Caryophanaceae</taxon>
        <taxon>Ureibacillus</taxon>
    </lineage>
</organism>
<dbReference type="GO" id="GO:0005524">
    <property type="term" value="F:ATP binding"/>
    <property type="evidence" value="ECO:0007669"/>
    <property type="project" value="UniProtKB-KW"/>
</dbReference>
<accession>A0A285SKV0</accession>
<dbReference type="CDD" id="cd16917">
    <property type="entry name" value="HATPase_UhpB-NarQ-NarX-like"/>
    <property type="match status" value="1"/>
</dbReference>
<dbReference type="OrthoDB" id="9781904at2"/>
<dbReference type="Pfam" id="PF07730">
    <property type="entry name" value="HisKA_3"/>
    <property type="match status" value="1"/>
</dbReference>
<proteinExistence type="predicted"/>
<evidence type="ECO:0000256" key="2">
    <source>
        <dbReference type="ARBA" id="ARBA00012438"/>
    </source>
</evidence>
<feature type="transmembrane region" description="Helical" evidence="9">
    <location>
        <begin position="168"/>
        <end position="189"/>
    </location>
</feature>
<keyword evidence="8" id="KW-0902">Two-component regulatory system</keyword>
<feature type="transmembrane region" description="Helical" evidence="9">
    <location>
        <begin position="97"/>
        <end position="117"/>
    </location>
</feature>
<keyword evidence="9" id="KW-1133">Transmembrane helix</keyword>
<dbReference type="InterPro" id="IPR050482">
    <property type="entry name" value="Sensor_HK_TwoCompSys"/>
</dbReference>
<dbReference type="AlphaFoldDB" id="A0A285SKV0"/>
<evidence type="ECO:0000256" key="1">
    <source>
        <dbReference type="ARBA" id="ARBA00000085"/>
    </source>
</evidence>
<dbReference type="Proteomes" id="UP000219636">
    <property type="component" value="Unassembled WGS sequence"/>
</dbReference>
<dbReference type="SMART" id="SM00387">
    <property type="entry name" value="HATPase_c"/>
    <property type="match status" value="1"/>
</dbReference>
<keyword evidence="9" id="KW-0472">Membrane</keyword>
<dbReference type="PANTHER" id="PTHR24421:SF10">
    <property type="entry name" value="NITRATE_NITRITE SENSOR PROTEIN NARQ"/>
    <property type="match status" value="1"/>
</dbReference>
<feature type="transmembrane region" description="Helical" evidence="9">
    <location>
        <begin position="73"/>
        <end position="90"/>
    </location>
</feature>
<keyword evidence="4" id="KW-0808">Transferase</keyword>
<gene>
    <name evidence="11" type="ORF">SAMN05880501_105106</name>
</gene>
<dbReference type="Gene3D" id="3.30.565.10">
    <property type="entry name" value="Histidine kinase-like ATPase, C-terminal domain"/>
    <property type="match status" value="1"/>
</dbReference>
<evidence type="ECO:0000256" key="7">
    <source>
        <dbReference type="ARBA" id="ARBA00022840"/>
    </source>
</evidence>
<sequence>MPKNIVHKTYNSSIWLILLKLNKNSNMLRMNNMNTSRSWIWIDYILATIRFIYYGCGIFYFLNNPDLIGSNNYFFYLWFALCIIIPHLFWRPRYINDVLFSITEFMLVGSFHLYFLFYLQEPIGISFLFMPALIIGFIGRRRTLIFGPITLLLLSCFNYYQEPDFYKIINYTLIVFMLFTFGYIFNHFLTTQSKMRLLLEENQSKTALIQSQNKVLEQYSKKVEELTLAAERNRIAGELHDTIGHTFTSVIVGMDAVMYLIDISPNDAKERLTILREVTKNGLTQVRQQIHNMAEDDQLSISNKLEKLAREFSEYTNTEVTIELLGTQYSVTRAIEMTLNRCLQEALTNAKRHGEATNIAINLTFHPESVMLEIKDNGKGFEELKIGFGLQTMKERLSQLGGDLIIQSEKNVGTTITCMIPSKGVYNEQNKTTIS</sequence>
<dbReference type="Pfam" id="PF02518">
    <property type="entry name" value="HATPase_c"/>
    <property type="match status" value="1"/>
</dbReference>
<dbReference type="GO" id="GO:0016020">
    <property type="term" value="C:membrane"/>
    <property type="evidence" value="ECO:0007669"/>
    <property type="project" value="InterPro"/>
</dbReference>
<dbReference type="EMBL" id="OBMQ01000005">
    <property type="protein sequence ID" value="SOC08583.1"/>
    <property type="molecule type" value="Genomic_DNA"/>
</dbReference>
<dbReference type="InterPro" id="IPR036890">
    <property type="entry name" value="HATPase_C_sf"/>
</dbReference>